<dbReference type="RefSeq" id="XP_024701152.1">
    <property type="nucleotide sequence ID" value="XM_024847017.1"/>
</dbReference>
<dbReference type="PROSITE" id="PS50280">
    <property type="entry name" value="SET"/>
    <property type="match status" value="1"/>
</dbReference>
<name>A0A2I2FYY7_9EURO</name>
<evidence type="ECO:0000256" key="8">
    <source>
        <dbReference type="SAM" id="MobiDB-lite"/>
    </source>
</evidence>
<evidence type="ECO:0000256" key="4">
    <source>
        <dbReference type="ARBA" id="ARBA00022603"/>
    </source>
</evidence>
<dbReference type="VEuPathDB" id="FungiDB:P170DRAFT_414450"/>
<dbReference type="SUPFAM" id="SSF82199">
    <property type="entry name" value="SET domain"/>
    <property type="match status" value="1"/>
</dbReference>
<dbReference type="OrthoDB" id="308383at2759"/>
<dbReference type="Gene3D" id="2.170.270.10">
    <property type="entry name" value="SET domain"/>
    <property type="match status" value="1"/>
</dbReference>
<protein>
    <submittedName>
        <fullName evidence="10">SET domain-containing protein</fullName>
    </submittedName>
</protein>
<evidence type="ECO:0000313" key="10">
    <source>
        <dbReference type="EMBL" id="PLB45850.1"/>
    </source>
</evidence>
<dbReference type="GO" id="GO:0005634">
    <property type="term" value="C:nucleus"/>
    <property type="evidence" value="ECO:0007669"/>
    <property type="project" value="UniProtKB-SubCell"/>
</dbReference>
<dbReference type="InterPro" id="IPR050777">
    <property type="entry name" value="SET2_Histone-Lys_MeTrsfase"/>
</dbReference>
<evidence type="ECO:0000256" key="5">
    <source>
        <dbReference type="ARBA" id="ARBA00022679"/>
    </source>
</evidence>
<feature type="compositionally biased region" description="Basic and acidic residues" evidence="8">
    <location>
        <begin position="404"/>
        <end position="438"/>
    </location>
</feature>
<evidence type="ECO:0000256" key="1">
    <source>
        <dbReference type="ARBA" id="ARBA00004123"/>
    </source>
</evidence>
<keyword evidence="3" id="KW-0158">Chromosome</keyword>
<accession>A0A2I2FYY7</accession>
<feature type="compositionally biased region" description="Basic and acidic residues" evidence="8">
    <location>
        <begin position="447"/>
        <end position="466"/>
    </location>
</feature>
<dbReference type="GO" id="GO:0032259">
    <property type="term" value="P:methylation"/>
    <property type="evidence" value="ECO:0007669"/>
    <property type="project" value="UniProtKB-KW"/>
</dbReference>
<keyword evidence="7" id="KW-0539">Nucleus</keyword>
<proteinExistence type="predicted"/>
<keyword evidence="5" id="KW-0808">Transferase</keyword>
<comment type="subcellular location">
    <subcellularLocation>
        <location evidence="2">Chromosome</location>
    </subcellularLocation>
    <subcellularLocation>
        <location evidence="1">Nucleus</location>
    </subcellularLocation>
</comment>
<evidence type="ECO:0000256" key="6">
    <source>
        <dbReference type="ARBA" id="ARBA00022691"/>
    </source>
</evidence>
<comment type="caution">
    <text evidence="10">The sequence shown here is derived from an EMBL/GenBank/DDBJ whole genome shotgun (WGS) entry which is preliminary data.</text>
</comment>
<dbReference type="Pfam" id="PF00856">
    <property type="entry name" value="SET"/>
    <property type="match status" value="1"/>
</dbReference>
<evidence type="ECO:0000259" key="9">
    <source>
        <dbReference type="PROSITE" id="PS50280"/>
    </source>
</evidence>
<dbReference type="SMART" id="SM00317">
    <property type="entry name" value="SET"/>
    <property type="match status" value="1"/>
</dbReference>
<sequence length="493" mass="56744">MPRVKRPKIYLNLRIEKPKIKLSRRASDIVAAIYWDINNLCFLQGVMWQNNDMRYLPYYQSQCDEARNLVRMAVDYKMNALSPAEKQVREVRNIARFVHNVGWRVLAICAYTEAFRRACLLEMDRDLWKKLIALTQDNSESLVFFARTRNLDWRGLLLRYSNHPINELTQHLTWFNNKRIGREHPHHFVRTMGGVLRRPTYQGRLQENIEECIFDPEGWIRDGQYMEDPSVREEEHGDCKICGSSERCKCSPGSLVAGLVELVEYPGKGVGVRALANFKKGELLAEYVGDIVRAECGDDTYGLYLQDIPSEKVTASISSQLKGNWTRFINHSCNPSTEFATRTIGNRLRMTVEALRDISIFEEITIHYGEGYWLNADRDCVCGEVDCVSVKKARKAARAAKARERAEKARTEKAEKAKAKEEKAKKRKEAKEAKEAKNAKNAKHAKNAKDAKEARGGMRAKPKGDNGRQANGNPVRRSARNQTRERTYYGRYR</sequence>
<feature type="region of interest" description="Disordered" evidence="8">
    <location>
        <begin position="404"/>
        <end position="493"/>
    </location>
</feature>
<dbReference type="PANTHER" id="PTHR22884">
    <property type="entry name" value="SET DOMAIN PROTEINS"/>
    <property type="match status" value="1"/>
</dbReference>
<keyword evidence="11" id="KW-1185">Reference proteome</keyword>
<reference evidence="10 11" key="1">
    <citation type="submission" date="2016-12" db="EMBL/GenBank/DDBJ databases">
        <title>The genomes of Aspergillus section Nigri reveals drivers in fungal speciation.</title>
        <authorList>
            <consortium name="DOE Joint Genome Institute"/>
            <person name="Vesth T.C."/>
            <person name="Nybo J."/>
            <person name="Theobald S."/>
            <person name="Brandl J."/>
            <person name="Frisvad J.C."/>
            <person name="Nielsen K.F."/>
            <person name="Lyhne E.K."/>
            <person name="Kogle M.E."/>
            <person name="Kuo A."/>
            <person name="Riley R."/>
            <person name="Clum A."/>
            <person name="Nolan M."/>
            <person name="Lipzen A."/>
            <person name="Salamov A."/>
            <person name="Henrissat B."/>
            <person name="Wiebenga A."/>
            <person name="De Vries R.P."/>
            <person name="Grigoriev I.V."/>
            <person name="Mortensen U.H."/>
            <person name="Andersen M.R."/>
            <person name="Baker S.E."/>
        </authorList>
    </citation>
    <scope>NUCLEOTIDE SEQUENCE [LARGE SCALE GENOMIC DNA]</scope>
    <source>
        <strain evidence="10 11">IBT 23096</strain>
    </source>
</reference>
<feature type="compositionally biased region" description="Basic and acidic residues" evidence="8">
    <location>
        <begin position="482"/>
        <end position="493"/>
    </location>
</feature>
<evidence type="ECO:0000256" key="7">
    <source>
        <dbReference type="ARBA" id="ARBA00023242"/>
    </source>
</evidence>
<keyword evidence="4" id="KW-0489">Methyltransferase</keyword>
<dbReference type="Proteomes" id="UP000234275">
    <property type="component" value="Unassembled WGS sequence"/>
</dbReference>
<dbReference type="EMBL" id="MSFO01000007">
    <property type="protein sequence ID" value="PLB45850.1"/>
    <property type="molecule type" value="Genomic_DNA"/>
</dbReference>
<dbReference type="GO" id="GO:0008168">
    <property type="term" value="F:methyltransferase activity"/>
    <property type="evidence" value="ECO:0007669"/>
    <property type="project" value="UniProtKB-KW"/>
</dbReference>
<evidence type="ECO:0000313" key="11">
    <source>
        <dbReference type="Proteomes" id="UP000234275"/>
    </source>
</evidence>
<organism evidence="10 11">
    <name type="scientific">Aspergillus steynii IBT 23096</name>
    <dbReference type="NCBI Taxonomy" id="1392250"/>
    <lineage>
        <taxon>Eukaryota</taxon>
        <taxon>Fungi</taxon>
        <taxon>Dikarya</taxon>
        <taxon>Ascomycota</taxon>
        <taxon>Pezizomycotina</taxon>
        <taxon>Eurotiomycetes</taxon>
        <taxon>Eurotiomycetidae</taxon>
        <taxon>Eurotiales</taxon>
        <taxon>Aspergillaceae</taxon>
        <taxon>Aspergillus</taxon>
        <taxon>Aspergillus subgen. Circumdati</taxon>
    </lineage>
</organism>
<dbReference type="InterPro" id="IPR001214">
    <property type="entry name" value="SET_dom"/>
</dbReference>
<dbReference type="GeneID" id="36554716"/>
<feature type="domain" description="SET" evidence="9">
    <location>
        <begin position="258"/>
        <end position="369"/>
    </location>
</feature>
<dbReference type="GO" id="GO:0005694">
    <property type="term" value="C:chromosome"/>
    <property type="evidence" value="ECO:0007669"/>
    <property type="project" value="UniProtKB-SubCell"/>
</dbReference>
<dbReference type="AlphaFoldDB" id="A0A2I2FYY7"/>
<gene>
    <name evidence="10" type="ORF">P170DRAFT_414450</name>
</gene>
<evidence type="ECO:0000256" key="3">
    <source>
        <dbReference type="ARBA" id="ARBA00022454"/>
    </source>
</evidence>
<dbReference type="InterPro" id="IPR046341">
    <property type="entry name" value="SET_dom_sf"/>
</dbReference>
<evidence type="ECO:0000256" key="2">
    <source>
        <dbReference type="ARBA" id="ARBA00004286"/>
    </source>
</evidence>
<dbReference type="STRING" id="1392250.A0A2I2FYY7"/>
<keyword evidence="6" id="KW-0949">S-adenosyl-L-methionine</keyword>